<gene>
    <name evidence="3" type="primary">iolD_3</name>
    <name evidence="3" type="ORF">NCTC9185_05588</name>
</gene>
<dbReference type="InterPro" id="IPR029035">
    <property type="entry name" value="DHS-like_NAD/FAD-binding_dom"/>
</dbReference>
<keyword evidence="3" id="KW-0378">Hydrolase</keyword>
<dbReference type="AlphaFoldDB" id="A0A4U9DC30"/>
<dbReference type="GO" id="GO:0016787">
    <property type="term" value="F:hydrolase activity"/>
    <property type="evidence" value="ECO:0007669"/>
    <property type="project" value="UniProtKB-KW"/>
</dbReference>
<evidence type="ECO:0000256" key="1">
    <source>
        <dbReference type="ARBA" id="ARBA00007812"/>
    </source>
</evidence>
<dbReference type="SUPFAM" id="SSF52467">
    <property type="entry name" value="DHS-like NAD/FAD-binding domain"/>
    <property type="match status" value="1"/>
</dbReference>
<dbReference type="GO" id="GO:0050660">
    <property type="term" value="F:flavin adenine dinucleotide binding"/>
    <property type="evidence" value="ECO:0007669"/>
    <property type="project" value="TreeGrafter"/>
</dbReference>
<evidence type="ECO:0000259" key="2">
    <source>
        <dbReference type="Pfam" id="PF00205"/>
    </source>
</evidence>
<dbReference type="GO" id="GO:0009099">
    <property type="term" value="P:L-valine biosynthetic process"/>
    <property type="evidence" value="ECO:0007669"/>
    <property type="project" value="TreeGrafter"/>
</dbReference>
<sequence length="234" mass="25147">MKYAGAGEALSRFAERYGIPFAETQAGKGSVVSSHPLNVGGVGETGCLAANLLAKEADLVIGIGTRFSDFTTASKWLFQHPGVRFLNVNVSNFDAWKLDGIPLLADAREALTALDDALAGESWQAEWGAPDRQRPERQLKETQRVYQAVWQDESFVPEIDDRLDRDAVYREFRQITDSTLTQCSVLGVLNETLASDAVIVAARAACPAICSASGATGGPTPITLSTATPAWAMR</sequence>
<dbReference type="PANTHER" id="PTHR18968:SF9">
    <property type="entry name" value="3D-(3,5_4)-TRIHYDROXYCYCLOHEXANE-1,2-DIONE HYDROLASE"/>
    <property type="match status" value="1"/>
</dbReference>
<organism evidence="3 4">
    <name type="scientific">Raoultella terrigena</name>
    <name type="common">Klebsiella terrigena</name>
    <dbReference type="NCBI Taxonomy" id="577"/>
    <lineage>
        <taxon>Bacteria</taxon>
        <taxon>Pseudomonadati</taxon>
        <taxon>Pseudomonadota</taxon>
        <taxon>Gammaproteobacteria</taxon>
        <taxon>Enterobacterales</taxon>
        <taxon>Enterobacteriaceae</taxon>
        <taxon>Klebsiella/Raoultella group</taxon>
        <taxon>Raoultella</taxon>
    </lineage>
</organism>
<dbReference type="Proteomes" id="UP000339249">
    <property type="component" value="Unassembled WGS sequence"/>
</dbReference>
<dbReference type="InterPro" id="IPR045229">
    <property type="entry name" value="TPP_enz"/>
</dbReference>
<dbReference type="EC" id="3.7.1.-" evidence="3"/>
<dbReference type="InterPro" id="IPR012000">
    <property type="entry name" value="Thiamin_PyroP_enz_cen_dom"/>
</dbReference>
<dbReference type="GO" id="GO:0005948">
    <property type="term" value="C:acetolactate synthase complex"/>
    <property type="evidence" value="ECO:0007669"/>
    <property type="project" value="TreeGrafter"/>
</dbReference>
<evidence type="ECO:0000313" key="4">
    <source>
        <dbReference type="Proteomes" id="UP000339249"/>
    </source>
</evidence>
<dbReference type="Pfam" id="PF00205">
    <property type="entry name" value="TPP_enzyme_M"/>
    <property type="match status" value="1"/>
</dbReference>
<dbReference type="GO" id="GO:0030976">
    <property type="term" value="F:thiamine pyrophosphate binding"/>
    <property type="evidence" value="ECO:0007669"/>
    <property type="project" value="InterPro"/>
</dbReference>
<dbReference type="PANTHER" id="PTHR18968">
    <property type="entry name" value="THIAMINE PYROPHOSPHATE ENZYMES"/>
    <property type="match status" value="1"/>
</dbReference>
<proteinExistence type="inferred from homology"/>
<dbReference type="GO" id="GO:0009097">
    <property type="term" value="P:isoleucine biosynthetic process"/>
    <property type="evidence" value="ECO:0007669"/>
    <property type="project" value="TreeGrafter"/>
</dbReference>
<name>A0A4U9DC30_RAOTE</name>
<dbReference type="EMBL" id="CABDVU010000001">
    <property type="protein sequence ID" value="VTN13553.1"/>
    <property type="molecule type" value="Genomic_DNA"/>
</dbReference>
<dbReference type="GO" id="GO:0003984">
    <property type="term" value="F:acetolactate synthase activity"/>
    <property type="evidence" value="ECO:0007669"/>
    <property type="project" value="TreeGrafter"/>
</dbReference>
<feature type="domain" description="Thiamine pyrophosphate enzyme central" evidence="2">
    <location>
        <begin position="2"/>
        <end position="114"/>
    </location>
</feature>
<protein>
    <submittedName>
        <fullName evidence="3">3D-(3,5/4)-trihydroxycyclohexane-1,2-dione hydrolase</fullName>
        <ecNumber evidence="3">3.7.1.-</ecNumber>
    </submittedName>
</protein>
<comment type="similarity">
    <text evidence="1">Belongs to the TPP enzyme family.</text>
</comment>
<reference evidence="3 4" key="1">
    <citation type="submission" date="2019-04" db="EMBL/GenBank/DDBJ databases">
        <authorList>
            <consortium name="Pathogen Informatics"/>
        </authorList>
    </citation>
    <scope>NUCLEOTIDE SEQUENCE [LARGE SCALE GENOMIC DNA]</scope>
    <source>
        <strain evidence="3 4">NCTC9185</strain>
    </source>
</reference>
<dbReference type="Gene3D" id="3.40.50.1220">
    <property type="entry name" value="TPP-binding domain"/>
    <property type="match status" value="1"/>
</dbReference>
<accession>A0A4U9DC30</accession>
<evidence type="ECO:0000313" key="3">
    <source>
        <dbReference type="EMBL" id="VTN13553.1"/>
    </source>
</evidence>
<dbReference type="GO" id="GO:0000287">
    <property type="term" value="F:magnesium ion binding"/>
    <property type="evidence" value="ECO:0007669"/>
    <property type="project" value="InterPro"/>
</dbReference>